<feature type="signal peptide" evidence="1">
    <location>
        <begin position="1"/>
        <end position="24"/>
    </location>
</feature>
<sequence>MKRRKYLSGLFTFVCLLLANMVCAQGTEIHGPYQLEVTWDKTTVLVFPGNVLSIDRGHKALLAQKDDVAGNILKIKGGERHFPATNLHVVTDRGVLYQFEVRYSDYPYKTTHYIESADQHTLQFDFPHSKADFINCVNQIMGRKAKSKKTANKYKMGLSLLGIFQKDGVLYFQLGVENHSQIPFEIKELKAVVKDSKQVKRTSSREEAMEYRFSYFENGTDLNFGSPKVIVLAFPQFTIADKKHLHLLLSEKQGDRVISIKLKGKHLLKADSLSHVQL</sequence>
<accession>A0ABS9VFP8</accession>
<dbReference type="InterPro" id="IPR022298">
    <property type="entry name" value="Conjug_transposon_TraN"/>
</dbReference>
<name>A0ABS9VFP8_9BACT</name>
<keyword evidence="1" id="KW-0732">Signal</keyword>
<dbReference type="RefSeq" id="WP_241414162.1">
    <property type="nucleotide sequence ID" value="NZ_JAKZGO010000019.1"/>
</dbReference>
<evidence type="ECO:0000313" key="2">
    <source>
        <dbReference type="EMBL" id="MCH7415271.1"/>
    </source>
</evidence>
<dbReference type="Proteomes" id="UP001165430">
    <property type="component" value="Unassembled WGS sequence"/>
</dbReference>
<dbReference type="Pfam" id="PF13595">
    <property type="entry name" value="DUF4138"/>
    <property type="match status" value="1"/>
</dbReference>
<keyword evidence="3" id="KW-1185">Reference proteome</keyword>
<evidence type="ECO:0000256" key="1">
    <source>
        <dbReference type="SAM" id="SignalP"/>
    </source>
</evidence>
<gene>
    <name evidence="2" type="ORF">MM213_17355</name>
</gene>
<reference evidence="2" key="1">
    <citation type="submission" date="2022-03" db="EMBL/GenBank/DDBJ databases">
        <title>De novo assembled genomes of Belliella spp. (Cyclobacteriaceae) strains.</title>
        <authorList>
            <person name="Szabo A."/>
            <person name="Korponai K."/>
            <person name="Felfoldi T."/>
        </authorList>
    </citation>
    <scope>NUCLEOTIDE SEQUENCE</scope>
    <source>
        <strain evidence="2">DSM 111903</strain>
    </source>
</reference>
<organism evidence="2 3">
    <name type="scientific">Belliella alkalica</name>
    <dbReference type="NCBI Taxonomy" id="1730871"/>
    <lineage>
        <taxon>Bacteria</taxon>
        <taxon>Pseudomonadati</taxon>
        <taxon>Bacteroidota</taxon>
        <taxon>Cytophagia</taxon>
        <taxon>Cytophagales</taxon>
        <taxon>Cyclobacteriaceae</taxon>
        <taxon>Belliella</taxon>
    </lineage>
</organism>
<feature type="chain" id="PRO_5045839745" evidence="1">
    <location>
        <begin position="25"/>
        <end position="278"/>
    </location>
</feature>
<evidence type="ECO:0000313" key="3">
    <source>
        <dbReference type="Proteomes" id="UP001165430"/>
    </source>
</evidence>
<proteinExistence type="predicted"/>
<comment type="caution">
    <text evidence="2">The sequence shown here is derived from an EMBL/GenBank/DDBJ whole genome shotgun (WGS) entry which is preliminary data.</text>
</comment>
<dbReference type="EMBL" id="JAKZGO010000019">
    <property type="protein sequence ID" value="MCH7415271.1"/>
    <property type="molecule type" value="Genomic_DNA"/>
</dbReference>
<protein>
    <submittedName>
        <fullName evidence="2">Conjugative transposon protein TraN</fullName>
    </submittedName>
</protein>